<name>A6HG12_RAT</name>
<protein>
    <submittedName>
        <fullName evidence="1">RCG35431, isoform CRA_b</fullName>
    </submittedName>
</protein>
<evidence type="ECO:0000313" key="2">
    <source>
        <dbReference type="Proteomes" id="UP000234681"/>
    </source>
</evidence>
<dbReference type="Proteomes" id="UP000234681">
    <property type="component" value="Chromosome 10"/>
</dbReference>
<accession>A6HG12</accession>
<dbReference type="AlphaFoldDB" id="A6HG12"/>
<organism evidence="1 2">
    <name type="scientific">Rattus norvegicus</name>
    <name type="common">Rat</name>
    <dbReference type="NCBI Taxonomy" id="10116"/>
    <lineage>
        <taxon>Eukaryota</taxon>
        <taxon>Metazoa</taxon>
        <taxon>Chordata</taxon>
        <taxon>Craniata</taxon>
        <taxon>Vertebrata</taxon>
        <taxon>Euteleostomi</taxon>
        <taxon>Mammalia</taxon>
        <taxon>Eutheria</taxon>
        <taxon>Euarchontoglires</taxon>
        <taxon>Glires</taxon>
        <taxon>Rodentia</taxon>
        <taxon>Myomorpha</taxon>
        <taxon>Muroidea</taxon>
        <taxon>Muridae</taxon>
        <taxon>Murinae</taxon>
        <taxon>Rattus</taxon>
    </lineage>
</organism>
<reference evidence="1 2" key="1">
    <citation type="submission" date="2005-07" db="EMBL/GenBank/DDBJ databases">
        <authorList>
            <person name="Mural R.J."/>
            <person name="Li P.W."/>
            <person name="Adams M.D."/>
            <person name="Amanatides P.G."/>
            <person name="Baden-Tillson H."/>
            <person name="Barnstead M."/>
            <person name="Chin S.H."/>
            <person name="Dew I."/>
            <person name="Evans C.A."/>
            <person name="Ferriera S."/>
            <person name="Flanigan M."/>
            <person name="Fosler C."/>
            <person name="Glodek A."/>
            <person name="Gu Z."/>
            <person name="Holt R.A."/>
            <person name="Jennings D."/>
            <person name="Kraft C.L."/>
            <person name="Lu F."/>
            <person name="Nguyen T."/>
            <person name="Nusskern D.R."/>
            <person name="Pfannkoch C.M."/>
            <person name="Sitter C."/>
            <person name="Sutton G.G."/>
            <person name="Venter J.C."/>
            <person name="Wang Z."/>
            <person name="Woodage T."/>
            <person name="Zheng X.H."/>
            <person name="Zhong F."/>
        </authorList>
    </citation>
    <scope>NUCLEOTIDE SEQUENCE [LARGE SCALE GENOMIC DNA]</scope>
    <source>
        <strain>BN</strain>
        <strain evidence="2">Sprague-Dawley</strain>
    </source>
</reference>
<proteinExistence type="predicted"/>
<evidence type="ECO:0000313" key="1">
    <source>
        <dbReference type="EMBL" id="EDM04968.1"/>
    </source>
</evidence>
<sequence length="51" mass="5506">MGSSLVQLDHSLTHSLLRMTVFPSQVIASSPLSRSMVLTSAMPVTNRLPLP</sequence>
<dbReference type="EMBL" id="CH473948">
    <property type="protein sequence ID" value="EDM04968.1"/>
    <property type="molecule type" value="Genomic_DNA"/>
</dbReference>
<gene>
    <name evidence="1" type="ORF">rCG_35431</name>
</gene>